<proteinExistence type="predicted"/>
<name>A0A1J1IGD0_9DIPT</name>
<dbReference type="OrthoDB" id="6500128at2759"/>
<dbReference type="EMBL" id="CVRI01000050">
    <property type="protein sequence ID" value="CRK99301.1"/>
    <property type="molecule type" value="Genomic_DNA"/>
</dbReference>
<reference evidence="1 2" key="1">
    <citation type="submission" date="2015-04" db="EMBL/GenBank/DDBJ databases">
        <authorList>
            <person name="Syromyatnikov M.Y."/>
            <person name="Popov V.N."/>
        </authorList>
    </citation>
    <scope>NUCLEOTIDE SEQUENCE [LARGE SCALE GENOMIC DNA]</scope>
</reference>
<protein>
    <submittedName>
        <fullName evidence="1">CLUMA_CG012756, isoform A</fullName>
    </submittedName>
</protein>
<accession>A0A1J1IGD0</accession>
<dbReference type="Proteomes" id="UP000183832">
    <property type="component" value="Unassembled WGS sequence"/>
</dbReference>
<keyword evidence="2" id="KW-1185">Reference proteome</keyword>
<dbReference type="STRING" id="568069.A0A1J1IGD0"/>
<evidence type="ECO:0000313" key="1">
    <source>
        <dbReference type="EMBL" id="CRK99301.1"/>
    </source>
</evidence>
<sequence>MKKERKKNYTKRNLFGNVYHYQCCEWRNWEQELTKARKRNQKPRLRNAILRTFWKSCIVDGFLVLIFTLLKSIMPVFLAQLLVQFQLPAKIDNTTIADNFDASKLPSITSDEITTKQTIMTISNDDDANIFEGIFRYMMFVW</sequence>
<dbReference type="AlphaFoldDB" id="A0A1J1IGD0"/>
<gene>
    <name evidence="1" type="ORF">CLUMA_CG012756</name>
</gene>
<evidence type="ECO:0000313" key="2">
    <source>
        <dbReference type="Proteomes" id="UP000183832"/>
    </source>
</evidence>
<organism evidence="1 2">
    <name type="scientific">Clunio marinus</name>
    <dbReference type="NCBI Taxonomy" id="568069"/>
    <lineage>
        <taxon>Eukaryota</taxon>
        <taxon>Metazoa</taxon>
        <taxon>Ecdysozoa</taxon>
        <taxon>Arthropoda</taxon>
        <taxon>Hexapoda</taxon>
        <taxon>Insecta</taxon>
        <taxon>Pterygota</taxon>
        <taxon>Neoptera</taxon>
        <taxon>Endopterygota</taxon>
        <taxon>Diptera</taxon>
        <taxon>Nematocera</taxon>
        <taxon>Chironomoidea</taxon>
        <taxon>Chironomidae</taxon>
        <taxon>Clunio</taxon>
    </lineage>
</organism>